<keyword evidence="2" id="KW-1185">Reference proteome</keyword>
<gene>
    <name evidence="1" type="ORF">VN97_g12656</name>
</gene>
<accession>A0AAI9X1U8</accession>
<comment type="caution">
    <text evidence="1">The sequence shown here is derived from an EMBL/GenBank/DDBJ whole genome shotgun (WGS) entry which is preliminary data.</text>
</comment>
<reference evidence="1" key="1">
    <citation type="submission" date="2015-06" db="EMBL/GenBank/DDBJ databases">
        <authorList>
            <person name="Nguyen H."/>
        </authorList>
    </citation>
    <scope>NUCLEOTIDE SEQUENCE</scope>
    <source>
        <strain evidence="1">DAOM 180753</strain>
    </source>
</reference>
<reference evidence="1" key="2">
    <citation type="journal article" date="2016" name="Fungal Biol.">
        <title>Ochratoxin A production by Penicillium thymicola.</title>
        <authorList>
            <person name="Nguyen H.D.T."/>
            <person name="McMullin D.R."/>
            <person name="Ponomareva E."/>
            <person name="Riley R."/>
            <person name="Pomraning K.R."/>
            <person name="Baker S.E."/>
            <person name="Seifert K.A."/>
        </authorList>
    </citation>
    <scope>NUCLEOTIDE SEQUENCE</scope>
    <source>
        <strain evidence="1">DAOM 180753</strain>
    </source>
</reference>
<dbReference type="SUPFAM" id="SSF48366">
    <property type="entry name" value="Ras GEF"/>
    <property type="match status" value="1"/>
</dbReference>
<dbReference type="AlphaFoldDB" id="A0AAI9X1U8"/>
<dbReference type="Proteomes" id="UP001227192">
    <property type="component" value="Unassembled WGS sequence"/>
</dbReference>
<evidence type="ECO:0000313" key="2">
    <source>
        <dbReference type="Proteomes" id="UP001227192"/>
    </source>
</evidence>
<name>A0AAI9X1U8_PENTH</name>
<dbReference type="EMBL" id="LACB01001045">
    <property type="protein sequence ID" value="KAJ9480866.1"/>
    <property type="molecule type" value="Genomic_DNA"/>
</dbReference>
<dbReference type="InterPro" id="IPR023578">
    <property type="entry name" value="Ras_GEF_dom_sf"/>
</dbReference>
<sequence>MDQESIRRLCHFGLYNEDYTKAKGLEPFSSHEESAGFSLYRDWSLSQSLAEGSDAIAAKLAEQSSHKFSRIPFTEFVRRAYGPSQAIERFLWEHDFLEVKIYSTFIRNLQHLELLGELKQSLKKIDAGPFLYAAIEKALQRVMLQINPHVPLIDKKLENVKPELDERLQWIIEPLQRLLQTPDTARNILQQLEILENRFYKLYRSPEANWGPFNTDTLFFGQIQRIDVSEFANALSRKDQDFLSQYVVDALYAKDDHARRKLNTRWNDLSIEVEECMVAKVDVSRKIDHLTQELYRVGNYYSLTAIIQGIKASGLHTKALEDFGYLVDSENNYERYRRRAKTRPGMDFFFPALSAAVRGNFTFADEVIDRFARYNVEDYQRHSFVCFVTACFGR</sequence>
<proteinExistence type="predicted"/>
<organism evidence="1 2">
    <name type="scientific">Penicillium thymicola</name>
    <dbReference type="NCBI Taxonomy" id="293382"/>
    <lineage>
        <taxon>Eukaryota</taxon>
        <taxon>Fungi</taxon>
        <taxon>Dikarya</taxon>
        <taxon>Ascomycota</taxon>
        <taxon>Pezizomycotina</taxon>
        <taxon>Eurotiomycetes</taxon>
        <taxon>Eurotiomycetidae</taxon>
        <taxon>Eurotiales</taxon>
        <taxon>Aspergillaceae</taxon>
        <taxon>Penicillium</taxon>
    </lineage>
</organism>
<protein>
    <submittedName>
        <fullName evidence="1">Uncharacterized protein</fullName>
    </submittedName>
</protein>
<evidence type="ECO:0000313" key="1">
    <source>
        <dbReference type="EMBL" id="KAJ9480866.1"/>
    </source>
</evidence>